<accession>A0AAU9WNS7</accession>
<name>A0AAU9WNS7_9CNID</name>
<sequence length="159" mass="17715">MVAHLKDRNQETKTLRSLAMQISPFLHAKKFRERGSDYKKIELFWPHSLLKEGIVIVDSPGIGESAITYDMGLSYLSTLSINQTRVEYNETGLRKAGSDTLSVNNAPLKIFCAVTSLSKYLTSPGVVQKLPSWTLLKHEDDVKVTNVNVSKEAKMTTGT</sequence>
<gene>
    <name evidence="1" type="ORF">PMEA_00008086</name>
</gene>
<proteinExistence type="predicted"/>
<dbReference type="AlphaFoldDB" id="A0AAU9WNS7"/>
<reference evidence="1 2" key="1">
    <citation type="submission" date="2022-05" db="EMBL/GenBank/DDBJ databases">
        <authorList>
            <consortium name="Genoscope - CEA"/>
            <person name="William W."/>
        </authorList>
    </citation>
    <scope>NUCLEOTIDE SEQUENCE [LARGE SCALE GENOMIC DNA]</scope>
</reference>
<evidence type="ECO:0000313" key="1">
    <source>
        <dbReference type="EMBL" id="CAH3120099.1"/>
    </source>
</evidence>
<protein>
    <submittedName>
        <fullName evidence="1">Uncharacterized protein</fullName>
    </submittedName>
</protein>
<comment type="caution">
    <text evidence="1">The sequence shown here is derived from an EMBL/GenBank/DDBJ whole genome shotgun (WGS) entry which is preliminary data.</text>
</comment>
<dbReference type="PANTHER" id="PTHR26392:SF92">
    <property type="entry name" value="PROTEIN KINASE DOMAIN-CONTAINING PROTEIN"/>
    <property type="match status" value="1"/>
</dbReference>
<dbReference type="EMBL" id="CALNXJ010000017">
    <property type="protein sequence ID" value="CAH3120099.1"/>
    <property type="molecule type" value="Genomic_DNA"/>
</dbReference>
<dbReference type="Proteomes" id="UP001159428">
    <property type="component" value="Unassembled WGS sequence"/>
</dbReference>
<evidence type="ECO:0000313" key="2">
    <source>
        <dbReference type="Proteomes" id="UP001159428"/>
    </source>
</evidence>
<organism evidence="1 2">
    <name type="scientific">Pocillopora meandrina</name>
    <dbReference type="NCBI Taxonomy" id="46732"/>
    <lineage>
        <taxon>Eukaryota</taxon>
        <taxon>Metazoa</taxon>
        <taxon>Cnidaria</taxon>
        <taxon>Anthozoa</taxon>
        <taxon>Hexacorallia</taxon>
        <taxon>Scleractinia</taxon>
        <taxon>Astrocoeniina</taxon>
        <taxon>Pocilloporidae</taxon>
        <taxon>Pocillopora</taxon>
    </lineage>
</organism>
<keyword evidence="2" id="KW-1185">Reference proteome</keyword>
<dbReference type="PANTHER" id="PTHR26392">
    <property type="entry name" value="MITOGEN-ACTIVATED PROTEIN KINASE KINASE KINASE 7-RELATED"/>
    <property type="match status" value="1"/>
</dbReference>